<comment type="caution">
    <text evidence="3">The sequence shown here is derived from an EMBL/GenBank/DDBJ whole genome shotgun (WGS) entry which is preliminary data.</text>
</comment>
<protein>
    <recommendedName>
        <fullName evidence="2">EF-hand domain-containing protein</fullName>
    </recommendedName>
</protein>
<evidence type="ECO:0000256" key="1">
    <source>
        <dbReference type="SAM" id="MobiDB-lite"/>
    </source>
</evidence>
<organism evidence="3 4">
    <name type="scientific">Devosia insulae DS-56</name>
    <dbReference type="NCBI Taxonomy" id="1116389"/>
    <lineage>
        <taxon>Bacteria</taxon>
        <taxon>Pseudomonadati</taxon>
        <taxon>Pseudomonadota</taxon>
        <taxon>Alphaproteobacteria</taxon>
        <taxon>Hyphomicrobiales</taxon>
        <taxon>Devosiaceae</taxon>
        <taxon>Devosia</taxon>
    </lineage>
</organism>
<feature type="compositionally biased region" description="Gly residues" evidence="1">
    <location>
        <begin position="1"/>
        <end position="10"/>
    </location>
</feature>
<dbReference type="Gene3D" id="1.10.238.10">
    <property type="entry name" value="EF-hand"/>
    <property type="match status" value="2"/>
</dbReference>
<evidence type="ECO:0000313" key="3">
    <source>
        <dbReference type="EMBL" id="OEO28345.1"/>
    </source>
</evidence>
<feature type="region of interest" description="Disordered" evidence="1">
    <location>
        <begin position="146"/>
        <end position="201"/>
    </location>
</feature>
<feature type="region of interest" description="Disordered" evidence="1">
    <location>
        <begin position="61"/>
        <end position="84"/>
    </location>
</feature>
<dbReference type="InterPro" id="IPR002048">
    <property type="entry name" value="EF_hand_dom"/>
</dbReference>
<evidence type="ECO:0000259" key="2">
    <source>
        <dbReference type="PROSITE" id="PS50222"/>
    </source>
</evidence>
<dbReference type="AlphaFoldDB" id="A0A1E5XID4"/>
<evidence type="ECO:0000313" key="4">
    <source>
        <dbReference type="Proteomes" id="UP000095463"/>
    </source>
</evidence>
<accession>A0A1E5XID4</accession>
<dbReference type="GO" id="GO:0005509">
    <property type="term" value="F:calcium ion binding"/>
    <property type="evidence" value="ECO:0007669"/>
    <property type="project" value="InterPro"/>
</dbReference>
<dbReference type="Proteomes" id="UP000095463">
    <property type="component" value="Unassembled WGS sequence"/>
</dbReference>
<dbReference type="RefSeq" id="WP_069912338.1">
    <property type="nucleotide sequence ID" value="NZ_LAJE02000381.1"/>
</dbReference>
<dbReference type="OrthoDB" id="7366896at2"/>
<feature type="compositionally biased region" description="Pro residues" evidence="1">
    <location>
        <begin position="170"/>
        <end position="187"/>
    </location>
</feature>
<name>A0A1E5XID4_9HYPH</name>
<feature type="region of interest" description="Disordered" evidence="1">
    <location>
        <begin position="1"/>
        <end position="27"/>
    </location>
</feature>
<sequence length="235" mass="23671">MSISGVGGGAALMRPFQPPSFSSIDSNASSDITLDELKAGAPGGASDAKSAQRAEKLFAAMDADSSGSVSSDEKDAFDSKLAEQRQAMQFMTQLMAGGNQPPSNEDIFATTDLDGSGLVSLEEFSSSDAAEGVSTDELEQLFASIDADGDGAITETESSNFLDSLKSAMAPPPGGPGGPPPGGPPPGGKADSAEADDDESTLALDLLAAAKTAYSASSSSDDLLETLSRIFDSAA</sequence>
<dbReference type="PROSITE" id="PS50222">
    <property type="entry name" value="EF_HAND_2"/>
    <property type="match status" value="1"/>
</dbReference>
<gene>
    <name evidence="3" type="ORF">VW23_005130</name>
</gene>
<proteinExistence type="predicted"/>
<keyword evidence="4" id="KW-1185">Reference proteome</keyword>
<dbReference type="Pfam" id="PF13202">
    <property type="entry name" value="EF-hand_5"/>
    <property type="match status" value="1"/>
</dbReference>
<dbReference type="EMBL" id="LAJE02000381">
    <property type="protein sequence ID" value="OEO28345.1"/>
    <property type="molecule type" value="Genomic_DNA"/>
</dbReference>
<dbReference type="SMART" id="SM00054">
    <property type="entry name" value="EFh"/>
    <property type="match status" value="3"/>
</dbReference>
<reference evidence="3 4" key="1">
    <citation type="journal article" date="2015" name="Genome Announc.">
        <title>Genome Assemblies of Three Soil-Associated Devosia species: D. insulae, D. limi, and D. soli.</title>
        <authorList>
            <person name="Hassan Y.I."/>
            <person name="Lepp D."/>
            <person name="Zhou T."/>
        </authorList>
    </citation>
    <scope>NUCLEOTIDE SEQUENCE [LARGE SCALE GENOMIC DNA]</scope>
    <source>
        <strain evidence="3 4">DS-56</strain>
    </source>
</reference>
<feature type="compositionally biased region" description="Basic and acidic residues" evidence="1">
    <location>
        <begin position="71"/>
        <end position="83"/>
    </location>
</feature>
<dbReference type="SUPFAM" id="SSF47473">
    <property type="entry name" value="EF-hand"/>
    <property type="match status" value="1"/>
</dbReference>
<dbReference type="InterPro" id="IPR011992">
    <property type="entry name" value="EF-hand-dom_pair"/>
</dbReference>
<feature type="domain" description="EF-hand" evidence="2">
    <location>
        <begin position="133"/>
        <end position="168"/>
    </location>
</feature>
<dbReference type="Pfam" id="PF13499">
    <property type="entry name" value="EF-hand_7"/>
    <property type="match status" value="1"/>
</dbReference>